<proteinExistence type="predicted"/>
<evidence type="ECO:0000313" key="1">
    <source>
        <dbReference type="EMBL" id="MBA4672533.1"/>
    </source>
</evidence>
<accession>A0A7C9ARA9</accession>
<organism evidence="1">
    <name type="scientific">Opuntia streptacantha</name>
    <name type="common">Prickly pear cactus</name>
    <name type="synonym">Opuntia cardona</name>
    <dbReference type="NCBI Taxonomy" id="393608"/>
    <lineage>
        <taxon>Eukaryota</taxon>
        <taxon>Viridiplantae</taxon>
        <taxon>Streptophyta</taxon>
        <taxon>Embryophyta</taxon>
        <taxon>Tracheophyta</taxon>
        <taxon>Spermatophyta</taxon>
        <taxon>Magnoliopsida</taxon>
        <taxon>eudicotyledons</taxon>
        <taxon>Gunneridae</taxon>
        <taxon>Pentapetalae</taxon>
        <taxon>Caryophyllales</taxon>
        <taxon>Cactineae</taxon>
        <taxon>Cactaceae</taxon>
        <taxon>Opuntioideae</taxon>
        <taxon>Opuntia</taxon>
    </lineage>
</organism>
<dbReference type="AlphaFoldDB" id="A0A7C9ARA9"/>
<dbReference type="EMBL" id="GISG01255500">
    <property type="protein sequence ID" value="MBA4672533.1"/>
    <property type="molecule type" value="Transcribed_RNA"/>
</dbReference>
<name>A0A7C9ARA9_OPUST</name>
<reference evidence="1" key="1">
    <citation type="journal article" date="2013" name="J. Plant Res.">
        <title>Effect of fungi and light on seed germination of three Opuntia species from semiarid lands of central Mexico.</title>
        <authorList>
            <person name="Delgado-Sanchez P."/>
            <person name="Jimenez-Bremont J.F."/>
            <person name="Guerrero-Gonzalez Mde L."/>
            <person name="Flores J."/>
        </authorList>
    </citation>
    <scope>NUCLEOTIDE SEQUENCE</scope>
    <source>
        <tissue evidence="1">Cladode</tissue>
    </source>
</reference>
<sequence length="155" mass="17204">MHFWVLQARFSSLKGLFGSTVPRKIGLNWFIPALANSKVGSLRGTTGLDFQLVWAFPSKNLMKVSLTLLAGHSSPFSTDPSAIFDCSPIFTAERAQKEDEEEEVVNLKPQNWEVLMKIEDGDGGERGDRVGVNGVIGRLRTMREKEDGQRLNPLA</sequence>
<protein>
    <submittedName>
        <fullName evidence="1">Uncharacterized protein</fullName>
    </submittedName>
</protein>
<reference evidence="1" key="2">
    <citation type="submission" date="2020-07" db="EMBL/GenBank/DDBJ databases">
        <authorList>
            <person name="Vera ALvarez R."/>
            <person name="Arias-Moreno D.M."/>
            <person name="Jimenez-Jacinto V."/>
            <person name="Jimenez-Bremont J.F."/>
            <person name="Swaminathan K."/>
            <person name="Moose S.P."/>
            <person name="Guerrero-Gonzalez M.L."/>
            <person name="Marino-Ramirez L."/>
            <person name="Landsman D."/>
            <person name="Rodriguez-Kessler M."/>
            <person name="Delgado-Sanchez P."/>
        </authorList>
    </citation>
    <scope>NUCLEOTIDE SEQUENCE</scope>
    <source>
        <tissue evidence="1">Cladode</tissue>
    </source>
</reference>